<evidence type="ECO:0000313" key="2">
    <source>
        <dbReference type="EMBL" id="CAD5221502.1"/>
    </source>
</evidence>
<organism evidence="2 3">
    <name type="scientific">Bursaphelenchus xylophilus</name>
    <name type="common">Pinewood nematode worm</name>
    <name type="synonym">Aphelenchoides xylophilus</name>
    <dbReference type="NCBI Taxonomy" id="6326"/>
    <lineage>
        <taxon>Eukaryota</taxon>
        <taxon>Metazoa</taxon>
        <taxon>Ecdysozoa</taxon>
        <taxon>Nematoda</taxon>
        <taxon>Chromadorea</taxon>
        <taxon>Rhabditida</taxon>
        <taxon>Tylenchina</taxon>
        <taxon>Tylenchomorpha</taxon>
        <taxon>Aphelenchoidea</taxon>
        <taxon>Aphelenchoididae</taxon>
        <taxon>Bursaphelenchus</taxon>
    </lineage>
</organism>
<dbReference type="EMBL" id="CAJFDI010000003">
    <property type="protein sequence ID" value="CAD5221502.1"/>
    <property type="molecule type" value="Genomic_DNA"/>
</dbReference>
<dbReference type="EMBL" id="CAJFCV020000003">
    <property type="protein sequence ID" value="CAG9108551.1"/>
    <property type="molecule type" value="Genomic_DNA"/>
</dbReference>
<evidence type="ECO:0000313" key="3">
    <source>
        <dbReference type="Proteomes" id="UP000659654"/>
    </source>
</evidence>
<dbReference type="Proteomes" id="UP000582659">
    <property type="component" value="Unassembled WGS sequence"/>
</dbReference>
<feature type="compositionally biased region" description="Polar residues" evidence="1">
    <location>
        <begin position="62"/>
        <end position="75"/>
    </location>
</feature>
<feature type="region of interest" description="Disordered" evidence="1">
    <location>
        <begin position="24"/>
        <end position="75"/>
    </location>
</feature>
<dbReference type="AlphaFoldDB" id="A0A811L1S3"/>
<protein>
    <submittedName>
        <fullName evidence="2">(pine wood nematode) hypothetical protein</fullName>
    </submittedName>
</protein>
<keyword evidence="3" id="KW-1185">Reference proteome</keyword>
<dbReference type="Proteomes" id="UP000659654">
    <property type="component" value="Unassembled WGS sequence"/>
</dbReference>
<reference evidence="2" key="1">
    <citation type="submission" date="2020-09" db="EMBL/GenBank/DDBJ databases">
        <authorList>
            <person name="Kikuchi T."/>
        </authorList>
    </citation>
    <scope>NUCLEOTIDE SEQUENCE</scope>
    <source>
        <strain evidence="2">Ka4C1</strain>
    </source>
</reference>
<evidence type="ECO:0000256" key="1">
    <source>
        <dbReference type="SAM" id="MobiDB-lite"/>
    </source>
</evidence>
<gene>
    <name evidence="2" type="ORF">BXYJ_LOCUS6710</name>
</gene>
<proteinExistence type="predicted"/>
<name>A0A811L1S3_BURXY</name>
<accession>A0A811L1S3</accession>
<comment type="caution">
    <text evidence="2">The sequence shown here is derived from an EMBL/GenBank/DDBJ whole genome shotgun (WGS) entry which is preliminary data.</text>
</comment>
<feature type="compositionally biased region" description="Basic and acidic residues" evidence="1">
    <location>
        <begin position="24"/>
        <end position="38"/>
    </location>
</feature>
<sequence length="75" mass="8658">MENKIERETIHDDSINTINRLEGMEADEKSEPRRRIDVDSGYPGRAVRSTRGRIRRGDDQNNKSSCGNYIVNNHN</sequence>